<evidence type="ECO:0000256" key="1">
    <source>
        <dbReference type="ARBA" id="ARBA00001255"/>
    </source>
</evidence>
<dbReference type="InterPro" id="IPR013785">
    <property type="entry name" value="Aldolase_TIM"/>
</dbReference>
<dbReference type="InterPro" id="IPR038417">
    <property type="entry name" value="Alpga-gal_N_sf"/>
</dbReference>
<dbReference type="EMBL" id="JAPCWZ010000002">
    <property type="protein sequence ID" value="KAK8876776.1"/>
    <property type="molecule type" value="Genomic_DNA"/>
</dbReference>
<dbReference type="Proteomes" id="UP001390339">
    <property type="component" value="Unassembled WGS sequence"/>
</dbReference>
<keyword evidence="7" id="KW-1185">Reference proteome</keyword>
<dbReference type="InterPro" id="IPR031704">
    <property type="entry name" value="Glyco_hydro_36_N"/>
</dbReference>
<accession>A0ABR2JGV4</accession>
<gene>
    <name evidence="6" type="ORF">PGQ11_001722</name>
</gene>
<organism evidence="6 7">
    <name type="scientific">Apiospora arundinis</name>
    <dbReference type="NCBI Taxonomy" id="335852"/>
    <lineage>
        <taxon>Eukaryota</taxon>
        <taxon>Fungi</taxon>
        <taxon>Dikarya</taxon>
        <taxon>Ascomycota</taxon>
        <taxon>Pezizomycotina</taxon>
        <taxon>Sordariomycetes</taxon>
        <taxon>Xylariomycetidae</taxon>
        <taxon>Amphisphaeriales</taxon>
        <taxon>Apiosporaceae</taxon>
        <taxon>Apiospora</taxon>
    </lineage>
</organism>
<protein>
    <recommendedName>
        <fullName evidence="2">alpha-galactosidase</fullName>
        <ecNumber evidence="2">3.2.1.22</ecNumber>
    </recommendedName>
</protein>
<dbReference type="PANTHER" id="PTHR43053:SF3">
    <property type="entry name" value="ALPHA-GALACTOSIDASE C-RELATED"/>
    <property type="match status" value="1"/>
</dbReference>
<keyword evidence="3" id="KW-0378">Hydrolase</keyword>
<sequence length="737" mass="82025">MDTAETPTEITFSNEVVKVTLHLDQDGRVYFQDILPVDAPPRSQGTPHFESSATPLCEVRLSGEGNSQSKTSKALVGSYVGTRLKYKAQDVSRHVNETSGVERYKTLNVTLHDEQSGITVICHLDLFPGLPVLRSSTTVSNGGKQDVVVTQVSSLAIGGLTRSKEWWADFTVSSATNTWFREAQWREMSLPDVGLDDVGVYQLNQGHLAPMSIFNVSNRGTFSTQGHLPIGMLKRRDNAETWLWQVENNGSWKWELGDWKDDIYLAATGPDSNDHDWRQKLAPGESFTSATAAVCHVFGDADAAFGALTQYRRRIRREHPDHKHLPIIFNDYMNCLMGDPTDEKILALIEPVARSGAEYFVIDAGWYADDNDWWDDVGAWEPSAKRFPMGFKNLLDKIRVAGLKPGLWVEAEVIGVRSPVANDLPPKAYFQRDGERILEKNRYQLDFRHPAVIARMDGVIDRLVTSYGVEYFKFDYNIEVTQGTDVSCSSAGAGQLAHNRAYLRWVSGLLDRYPALVIENCSSGAQRMDDAMNAVHTLQSTSDQQDPVRYAAVVAAIHTAVVPEQAATWAYPQPGWDDETNALTVVNSLVSGRVHLSGRLDLLEPRQLDLVYRGMEVYKKIRADIATAVPFWPLGFAKWHDDWLAVGLRVDDGNRNGRSDTGKPKGMCYLAVWRRGGENESCDLQFSAIEGFKDVSISLLYPELPGTTKLEVAGSGSGLRVTISSKIGARLFSVSWR</sequence>
<keyword evidence="4" id="KW-0326">Glycosidase</keyword>
<evidence type="ECO:0000256" key="2">
    <source>
        <dbReference type="ARBA" id="ARBA00012755"/>
    </source>
</evidence>
<name>A0ABR2JGV4_9PEZI</name>
<comment type="catalytic activity">
    <reaction evidence="1">
        <text>Hydrolysis of terminal, non-reducing alpha-D-galactose residues in alpha-D-galactosides, including galactose oligosaccharides, galactomannans and galactolipids.</text>
        <dbReference type="EC" id="3.2.1.22"/>
    </reaction>
</comment>
<dbReference type="InterPro" id="IPR002252">
    <property type="entry name" value="Glyco_hydro_36"/>
</dbReference>
<dbReference type="CDD" id="cd14791">
    <property type="entry name" value="GH36"/>
    <property type="match status" value="1"/>
</dbReference>
<dbReference type="SUPFAM" id="SSF51445">
    <property type="entry name" value="(Trans)glycosidases"/>
    <property type="match status" value="1"/>
</dbReference>
<dbReference type="Gene3D" id="2.70.98.60">
    <property type="entry name" value="alpha-galactosidase from lactobacil brevis"/>
    <property type="match status" value="1"/>
</dbReference>
<evidence type="ECO:0000313" key="7">
    <source>
        <dbReference type="Proteomes" id="UP001390339"/>
    </source>
</evidence>
<dbReference type="InterPro" id="IPR017853">
    <property type="entry name" value="GH"/>
</dbReference>
<comment type="caution">
    <text evidence="6">The sequence shown here is derived from an EMBL/GenBank/DDBJ whole genome shotgun (WGS) entry which is preliminary data.</text>
</comment>
<dbReference type="PANTHER" id="PTHR43053">
    <property type="entry name" value="GLYCOSIDASE FAMILY 31"/>
    <property type="match status" value="1"/>
</dbReference>
<proteinExistence type="predicted"/>
<dbReference type="Pfam" id="PF02065">
    <property type="entry name" value="Melibiase"/>
    <property type="match status" value="1"/>
</dbReference>
<dbReference type="Gene3D" id="3.20.20.70">
    <property type="entry name" value="Aldolase class I"/>
    <property type="match status" value="1"/>
</dbReference>
<dbReference type="InterPro" id="IPR050985">
    <property type="entry name" value="Alpha-glycosidase_related"/>
</dbReference>
<evidence type="ECO:0000259" key="5">
    <source>
        <dbReference type="Pfam" id="PF16875"/>
    </source>
</evidence>
<dbReference type="PRINTS" id="PR00743">
    <property type="entry name" value="GLHYDRLASE36"/>
</dbReference>
<evidence type="ECO:0000256" key="4">
    <source>
        <dbReference type="ARBA" id="ARBA00023295"/>
    </source>
</evidence>
<dbReference type="EC" id="3.2.1.22" evidence="2"/>
<reference evidence="6 7" key="1">
    <citation type="journal article" date="2024" name="IMA Fungus">
        <title>Apiospora arundinis, a panoply of carbohydrate-active enzymes and secondary metabolites.</title>
        <authorList>
            <person name="Sorensen T."/>
            <person name="Petersen C."/>
            <person name="Muurmann A.T."/>
            <person name="Christiansen J.V."/>
            <person name="Brundto M.L."/>
            <person name="Overgaard C.K."/>
            <person name="Boysen A.T."/>
            <person name="Wollenberg R.D."/>
            <person name="Larsen T.O."/>
            <person name="Sorensen J.L."/>
            <person name="Nielsen K.L."/>
            <person name="Sondergaard T.E."/>
        </authorList>
    </citation>
    <scope>NUCLEOTIDE SEQUENCE [LARGE SCALE GENOMIC DNA]</scope>
    <source>
        <strain evidence="6 7">AAU 773</strain>
    </source>
</reference>
<evidence type="ECO:0000313" key="6">
    <source>
        <dbReference type="EMBL" id="KAK8876776.1"/>
    </source>
</evidence>
<feature type="domain" description="Glycosyl hydrolase family 36 N-terminal" evidence="5">
    <location>
        <begin position="97"/>
        <end position="186"/>
    </location>
</feature>
<evidence type="ECO:0000256" key="3">
    <source>
        <dbReference type="ARBA" id="ARBA00022801"/>
    </source>
</evidence>
<dbReference type="Pfam" id="PF16875">
    <property type="entry name" value="Glyco_hydro_36N"/>
    <property type="match status" value="1"/>
</dbReference>